<reference evidence="1" key="1">
    <citation type="submission" date="2015-04" db="EMBL/GenBank/DDBJ databases">
        <title>The genome sequence of the plant pathogenic Rhizarian Plasmodiophora brassicae reveals insights in its biotrophic life cycle and the origin of chitin synthesis.</title>
        <authorList>
            <person name="Schwelm A."/>
            <person name="Fogelqvist J."/>
            <person name="Knaust A."/>
            <person name="Julke S."/>
            <person name="Lilja T."/>
            <person name="Dhandapani V."/>
            <person name="Bonilla-Rosso G."/>
            <person name="Karlsson M."/>
            <person name="Shevchenko A."/>
            <person name="Choi S.R."/>
            <person name="Kim H.G."/>
            <person name="Park J.Y."/>
            <person name="Lim Y.P."/>
            <person name="Ludwig-Muller J."/>
            <person name="Dixelius C."/>
        </authorList>
    </citation>
    <scope>NUCLEOTIDE SEQUENCE</scope>
    <source>
        <tissue evidence="1">Potato root galls</tissue>
    </source>
</reference>
<organism evidence="1">
    <name type="scientific">Spongospora subterranea</name>
    <dbReference type="NCBI Taxonomy" id="70186"/>
    <lineage>
        <taxon>Eukaryota</taxon>
        <taxon>Sar</taxon>
        <taxon>Rhizaria</taxon>
        <taxon>Endomyxa</taxon>
        <taxon>Phytomyxea</taxon>
        <taxon>Plasmodiophorida</taxon>
        <taxon>Plasmodiophoridae</taxon>
        <taxon>Spongospora</taxon>
    </lineage>
</organism>
<name>A0A0H5QNB5_9EUKA</name>
<sequence>MIMTRVVAGERSSVARAKATGSTFAITAYHQFKKKLLTTPTAKATPFRSSICIWFIFKSFMNEFRTQIRTSNSDRNNVFKRLASMANNIFARPELYEYEQHSSEMNLKIYVVRKVLNLVSDGDNVRNNVNSVRLVKIVRSGA</sequence>
<dbReference type="AlphaFoldDB" id="A0A0H5QNB5"/>
<proteinExistence type="predicted"/>
<dbReference type="EMBL" id="HACM01003218">
    <property type="protein sequence ID" value="CRZ03660.1"/>
    <property type="molecule type" value="Transcribed_RNA"/>
</dbReference>
<evidence type="ECO:0000313" key="1">
    <source>
        <dbReference type="EMBL" id="CRZ03660.1"/>
    </source>
</evidence>
<protein>
    <submittedName>
        <fullName evidence="1">Uncharacterized protein</fullName>
    </submittedName>
</protein>
<accession>A0A0H5QNB5</accession>